<feature type="compositionally biased region" description="Basic and acidic residues" evidence="1">
    <location>
        <begin position="46"/>
        <end position="77"/>
    </location>
</feature>
<dbReference type="EMBL" id="KV135020">
    <property type="protein sequence ID" value="KZT76301.1"/>
    <property type="molecule type" value="Genomic_DNA"/>
</dbReference>
<keyword evidence="3" id="KW-1185">Reference proteome</keyword>
<feature type="region of interest" description="Disordered" evidence="1">
    <location>
        <begin position="1"/>
        <end position="83"/>
    </location>
</feature>
<sequence length="83" mass="9305">MTKMGPISYIGPKTSRPSRDRPELNPTRNQPSRHRRRISGAAEAGGGRHHENRAWRKATHGRDKRGAPCAIKSREPAETIGQR</sequence>
<name>A0A2Z6ZTZ5_9LAMI</name>
<evidence type="ECO:0000313" key="2">
    <source>
        <dbReference type="EMBL" id="KZT76301.1"/>
    </source>
</evidence>
<dbReference type="AlphaFoldDB" id="A0A2Z6ZTZ5"/>
<dbReference type="Proteomes" id="UP000250235">
    <property type="component" value="Unassembled WGS sequence"/>
</dbReference>
<evidence type="ECO:0000256" key="1">
    <source>
        <dbReference type="SAM" id="MobiDB-lite"/>
    </source>
</evidence>
<protein>
    <submittedName>
        <fullName evidence="2">Uncharacterized protein</fullName>
    </submittedName>
</protein>
<organism evidence="2 3">
    <name type="scientific">Dorcoceras hygrometricum</name>
    <dbReference type="NCBI Taxonomy" id="472368"/>
    <lineage>
        <taxon>Eukaryota</taxon>
        <taxon>Viridiplantae</taxon>
        <taxon>Streptophyta</taxon>
        <taxon>Embryophyta</taxon>
        <taxon>Tracheophyta</taxon>
        <taxon>Spermatophyta</taxon>
        <taxon>Magnoliopsida</taxon>
        <taxon>eudicotyledons</taxon>
        <taxon>Gunneridae</taxon>
        <taxon>Pentapetalae</taxon>
        <taxon>asterids</taxon>
        <taxon>lamiids</taxon>
        <taxon>Lamiales</taxon>
        <taxon>Gesneriaceae</taxon>
        <taxon>Didymocarpoideae</taxon>
        <taxon>Trichosporeae</taxon>
        <taxon>Loxocarpinae</taxon>
        <taxon>Dorcoceras</taxon>
    </lineage>
</organism>
<proteinExistence type="predicted"/>
<evidence type="ECO:0000313" key="3">
    <source>
        <dbReference type="Proteomes" id="UP000250235"/>
    </source>
</evidence>
<reference evidence="2 3" key="1">
    <citation type="journal article" date="2015" name="Proc. Natl. Acad. Sci. U.S.A.">
        <title>The resurrection genome of Boea hygrometrica: A blueprint for survival of dehydration.</title>
        <authorList>
            <person name="Xiao L."/>
            <person name="Yang G."/>
            <person name="Zhang L."/>
            <person name="Yang X."/>
            <person name="Zhao S."/>
            <person name="Ji Z."/>
            <person name="Zhou Q."/>
            <person name="Hu M."/>
            <person name="Wang Y."/>
            <person name="Chen M."/>
            <person name="Xu Y."/>
            <person name="Jin H."/>
            <person name="Xiao X."/>
            <person name="Hu G."/>
            <person name="Bao F."/>
            <person name="Hu Y."/>
            <person name="Wan P."/>
            <person name="Li L."/>
            <person name="Deng X."/>
            <person name="Kuang T."/>
            <person name="Xiang C."/>
            <person name="Zhu J.K."/>
            <person name="Oliver M.J."/>
            <person name="He Y."/>
        </authorList>
    </citation>
    <scope>NUCLEOTIDE SEQUENCE [LARGE SCALE GENOMIC DNA]</scope>
    <source>
        <strain evidence="3">cv. XS01</strain>
    </source>
</reference>
<gene>
    <name evidence="2" type="ORF">F511_46675</name>
</gene>
<accession>A0A2Z6ZTZ5</accession>